<proteinExistence type="predicted"/>
<dbReference type="InterPro" id="IPR007160">
    <property type="entry name" value="DUF362"/>
</dbReference>
<keyword evidence="3" id="KW-1185">Reference proteome</keyword>
<dbReference type="RefSeq" id="WP_247421625.1">
    <property type="nucleotide sequence ID" value="NZ_JALLGW010000006.1"/>
</dbReference>
<protein>
    <submittedName>
        <fullName evidence="2">DUF362 domain-containing protein</fullName>
    </submittedName>
</protein>
<name>A0ABD5RTH9_9EURY</name>
<feature type="domain" description="DUF362" evidence="1">
    <location>
        <begin position="37"/>
        <end position="212"/>
    </location>
</feature>
<sequence length="288" mass="30199">MTDAPRVVGRRTDVNGPGLAGAVTDLVADCGPELDDVLVLPDCHYPYHPSTGMVTNPDVVEALVETLASTTDVTLALPDSEYVDDAPSLLGYDGLADRTGVETLDLGTCDTVERTVRIDDVRHHVEVPRPLDEQSVVAVPTLRADPGLAAAMVTLGQGATGSRETRDVVAASAVVDPEFVLLDGTYTYTGAPHRGRFLVAGTDAPSVDRAIAPIAGLKPKQVPYLRPFGVGREAIDGLHAEELAAELPHEDTDPNGGEMPAVAGAGFRLYAKVTGDLVPPQFSEGSDD</sequence>
<gene>
    <name evidence="2" type="ORF">ACFPYI_21465</name>
</gene>
<evidence type="ECO:0000313" key="2">
    <source>
        <dbReference type="EMBL" id="MFC5973901.1"/>
    </source>
</evidence>
<dbReference type="Pfam" id="PF04015">
    <property type="entry name" value="DUF362"/>
    <property type="match status" value="1"/>
</dbReference>
<accession>A0ABD5RTH9</accession>
<dbReference type="EMBL" id="JBHSQH010000008">
    <property type="protein sequence ID" value="MFC5973901.1"/>
    <property type="molecule type" value="Genomic_DNA"/>
</dbReference>
<comment type="caution">
    <text evidence="2">The sequence shown here is derived from an EMBL/GenBank/DDBJ whole genome shotgun (WGS) entry which is preliminary data.</text>
</comment>
<reference evidence="2 3" key="1">
    <citation type="journal article" date="2019" name="Int. J. Syst. Evol. Microbiol.">
        <title>The Global Catalogue of Microorganisms (GCM) 10K type strain sequencing project: providing services to taxonomists for standard genome sequencing and annotation.</title>
        <authorList>
            <consortium name="The Broad Institute Genomics Platform"/>
            <consortium name="The Broad Institute Genome Sequencing Center for Infectious Disease"/>
            <person name="Wu L."/>
            <person name="Ma J."/>
        </authorList>
    </citation>
    <scope>NUCLEOTIDE SEQUENCE [LARGE SCALE GENOMIC DNA]</scope>
    <source>
        <strain evidence="2 3">CGMCC 1.12543</strain>
    </source>
</reference>
<evidence type="ECO:0000313" key="3">
    <source>
        <dbReference type="Proteomes" id="UP001596099"/>
    </source>
</evidence>
<dbReference type="Proteomes" id="UP001596099">
    <property type="component" value="Unassembled WGS sequence"/>
</dbReference>
<dbReference type="AlphaFoldDB" id="A0ABD5RTH9"/>
<organism evidence="2 3">
    <name type="scientific">Halomarina salina</name>
    <dbReference type="NCBI Taxonomy" id="1872699"/>
    <lineage>
        <taxon>Archaea</taxon>
        <taxon>Methanobacteriati</taxon>
        <taxon>Methanobacteriota</taxon>
        <taxon>Stenosarchaea group</taxon>
        <taxon>Halobacteria</taxon>
        <taxon>Halobacteriales</taxon>
        <taxon>Natronomonadaceae</taxon>
        <taxon>Halomarina</taxon>
    </lineage>
</organism>
<evidence type="ECO:0000259" key="1">
    <source>
        <dbReference type="Pfam" id="PF04015"/>
    </source>
</evidence>